<evidence type="ECO:0000256" key="2">
    <source>
        <dbReference type="ARBA" id="ARBA00022801"/>
    </source>
</evidence>
<feature type="compositionally biased region" description="Low complexity" evidence="4">
    <location>
        <begin position="2134"/>
        <end position="2146"/>
    </location>
</feature>
<dbReference type="InterPro" id="IPR027417">
    <property type="entry name" value="P-loop_NTPase"/>
</dbReference>
<dbReference type="SUPFAM" id="SSF52540">
    <property type="entry name" value="P-loop containing nucleoside triphosphate hydrolases"/>
    <property type="match status" value="1"/>
</dbReference>
<feature type="region of interest" description="Disordered" evidence="4">
    <location>
        <begin position="1"/>
        <end position="26"/>
    </location>
</feature>
<comment type="caution">
    <text evidence="6">The sequence shown here is derived from an EMBL/GenBank/DDBJ whole genome shotgun (WGS) entry which is preliminary data.</text>
</comment>
<dbReference type="GO" id="GO:0005524">
    <property type="term" value="F:ATP binding"/>
    <property type="evidence" value="ECO:0007669"/>
    <property type="project" value="UniProtKB-KW"/>
</dbReference>
<feature type="region of interest" description="Disordered" evidence="4">
    <location>
        <begin position="813"/>
        <end position="832"/>
    </location>
</feature>
<feature type="domain" description="Helicase ATP-binding" evidence="5">
    <location>
        <begin position="1798"/>
        <end position="2231"/>
    </location>
</feature>
<dbReference type="Gene3D" id="3.40.50.10810">
    <property type="entry name" value="Tandem AAA-ATPase domain"/>
    <property type="match status" value="1"/>
</dbReference>
<dbReference type="GO" id="GO:0005634">
    <property type="term" value="C:nucleus"/>
    <property type="evidence" value="ECO:0007669"/>
    <property type="project" value="TreeGrafter"/>
</dbReference>
<dbReference type="InterPro" id="IPR014001">
    <property type="entry name" value="Helicase_ATP-bd"/>
</dbReference>
<dbReference type="InterPro" id="IPR029044">
    <property type="entry name" value="Nucleotide-diphossugar_trans"/>
</dbReference>
<evidence type="ECO:0000313" key="7">
    <source>
        <dbReference type="Proteomes" id="UP000626109"/>
    </source>
</evidence>
<dbReference type="Pfam" id="PF00535">
    <property type="entry name" value="Glycos_transf_2"/>
    <property type="match status" value="1"/>
</dbReference>
<dbReference type="InterPro" id="IPR000330">
    <property type="entry name" value="SNF2_N"/>
</dbReference>
<dbReference type="PANTHER" id="PTHR45626">
    <property type="entry name" value="TRANSCRIPTION TERMINATION FACTOR 2-RELATED"/>
    <property type="match status" value="1"/>
</dbReference>
<feature type="region of interest" description="Disordered" evidence="4">
    <location>
        <begin position="2112"/>
        <end position="2146"/>
    </location>
</feature>
<dbReference type="SMART" id="SM00487">
    <property type="entry name" value="DEXDc"/>
    <property type="match status" value="1"/>
</dbReference>
<dbReference type="Pfam" id="PF00176">
    <property type="entry name" value="SNF2-rel_dom"/>
    <property type="match status" value="1"/>
</dbReference>
<dbReference type="Proteomes" id="UP000626109">
    <property type="component" value="Unassembled WGS sequence"/>
</dbReference>
<evidence type="ECO:0000313" key="6">
    <source>
        <dbReference type="EMBL" id="CAE8734937.1"/>
    </source>
</evidence>
<feature type="region of interest" description="Disordered" evidence="4">
    <location>
        <begin position="779"/>
        <end position="800"/>
    </location>
</feature>
<feature type="region of interest" description="Disordered" evidence="4">
    <location>
        <begin position="2061"/>
        <end position="2095"/>
    </location>
</feature>
<sequence length="2284" mass="248542">MSFSETAATTTPPTTTTPTATTTATTATTTATTTAAGQEAFPQLLPGDVVLVPQHLLGQTEVQQQQQQQQLQQQQKQQQQQQQHHLLGQTEVQSPSSQTQKTKEPDSENRSRGTDSIAFLQHLSADASCCILLLPDGRRLRGVPASALRPAKALRMEVPDVSIQVVTFCRPQLLRHALWLASRQDIAREQLEVLVVDDSPSCSLAAGCLEGLDADFVRQCLRFVALEQRVSIGAKRNLAAALSRGTVIMHWDDDDYFGANRARAQSMPILAGKADVTLLPLVHSFYTGDQHGPDGFFEAALSGAGSCSGHLSTLCYRRSLWDSGDELRRYADASLMEDLFLYRNLQGLFGALCQDLPAGSVDFVYVKHPASASAQPRVGRPSPGGQPPGFLPEATLRLMATLRDASPPPVGAVRLEKSRSVLGQLQQEQCFLAAYLRRGGGLRGRSRVPRRLFMDLARMLPLMPSAHEKEQALQSLAAQLLDVGQATEERDEEGATAVGLARLDGPSMAMAAWCCSTLRLPPGHAFWAQLSVRIRFEAARAPESAAEPRLDEGGCCSSREEFGLTAADVSMLTYVAGRVGLGSDQALLLALLGLAQAPQRLAELGPKDVVNLASAFARLFPQSSPAAPVGEGATPVEAAGAAAEEAVPLLGSLLRRFPPEDYASEDWLRLTWAVFRLRPLWAEEHLFPRFTRAPLDVATALYARLDALARRRSGRAASDVQVQVLNGGPGGAADVPVLLLRGFASPAECRELARLAEEQCWQRTENSVRKVAEEAYPADYLDLTGPGEDPPDWEAPEEPEDEEVLALGAAGAALPKDSSAEPRTFPLTGEVKIVPTPSHRRLLESLSAEAATALPSAPALAQSCGGCAGPSSRRRNHSDDGDWNSDTENDDPYDRIDPGGGYDGASENLEAPANEPDLAAQFPGKLRLSGLSLAELRRATLAAATGGLAADSSSSSSSSSSPAPGATSPSAWSDPMLLEQLMVDAVTCDRFLKLKNRKDCHRRLAEERMQQTQQEVLRIVADMSGGVEFSFVGLFTRPYLGVPAYVGRYQAVPGASDSRVRGPARVRRLLDACLYELEVVLLRPPGQQDSILFQLAVQPWGIIRDGSGKRLPQAVSDQVRHYFQGDAEIIPIRSYRPGHILRGEASSFDMLFRKPGSIPQFQLRSPKPHPARVRLDFAKTCASHQTAGQIYRNLALNGAGASNSPESIQISGMCGDCRRISGVFRRCIVRAPTADEPNRERRSSEAPRLGETVNWFGEQVRPSHRAAGTPDSASGALPASQEEHRTPLRFSHVRHSPSGLAGETESESEYGGSCWESESCYSSAGSSEEEEDDPGAGWVFYYCAETDVMLCPLVFRRNCEDDGHDDSEDEMLDKPCPHSSARWIFIQGLGCDVANLSEVAVQQSLTEAFAWMDVPGERDLAGETDVAVLSWAALPSVSLAPAFSPEDEMPRQVTVPKEPIIYKGPSTWKDGERPFEVSCQVLQSSLGLQPTGVKGSRKAKRKAKIGGKGNMVWYMKLANTEARASKLAKKEGHKRSKGFASDLLRNILPASTWISLDALDLTTPGLAKCLQLELRGAFQRSATAVGKQHLLAMPSPDHRKALAEVPPGLDDWIEFGQRDILATAEFLSALTQAHVSSDDSDDLLDTLPPLMTGDANGKDKFNPHRAAKPLYLQVQLVQGPGSAPDTLDVRICVQPGLFLVALLSPDRMRPPMDPSLVQMRFEWRLETRRQPQIGAAEQAAQAASGTDPAASATALEAPLPAEETDSVPAASSSPSAGQAFSLQNNLEDRQHEQPAGFQAFPLRPEQLRTLHWMREAERAEVPFIYDHEVVDDMPSFNPGWRLRGRLRRAVKMRGGILADKVGYGKTATTIGLIASTLQDPLPELKGTSAAGPRIPSRATLVLCPPNLQAQWVREVHKFLGSDGLKVVPLQTYTQLKRITARELAEADIVICNYRIFYSSPYLARLRELSLEFRASAGQATPAGVKQRGRNAKRQSRGSGKGRVDRNGYQRSRRKGAQEELPLGWPPRSPQPVYERPVKMFERQYARVLAQFDAAIETKSVSGTALSSNPGSETLPLPCIKRRRLSKGPPVEPSGDQQLCSLERLLSGEEVCAGSSSQQQRRKTPKEKLKRCRRSSGSSKSSASGVSGCAGPPLLELFNWKRIVLDEFHELLSGHPPAQVAVRYLRSHYRWGLSGTLPCKTINDVTKASSFFQVFLRASRSSPPAPYAVCQRWLDHCVRRNTAGLPELQSEEAIVPVRQHPAERALYLQLTQARLPNTSKNNIAV</sequence>
<feature type="compositionally biased region" description="Basic residues" evidence="4">
    <location>
        <begin position="1986"/>
        <end position="1995"/>
    </location>
</feature>
<dbReference type="GO" id="GO:0016787">
    <property type="term" value="F:hydrolase activity"/>
    <property type="evidence" value="ECO:0007669"/>
    <property type="project" value="UniProtKB-KW"/>
</dbReference>
<feature type="compositionally biased region" description="Polar residues" evidence="4">
    <location>
        <begin position="90"/>
        <end position="100"/>
    </location>
</feature>
<dbReference type="InterPro" id="IPR050628">
    <property type="entry name" value="SNF2_RAD54_helicase_TF"/>
</dbReference>
<feature type="compositionally biased region" description="Acidic residues" evidence="4">
    <location>
        <begin position="789"/>
        <end position="800"/>
    </location>
</feature>
<evidence type="ECO:0000259" key="5">
    <source>
        <dbReference type="SMART" id="SM00487"/>
    </source>
</evidence>
<protein>
    <recommendedName>
        <fullName evidence="5">Helicase ATP-binding domain-containing protein</fullName>
    </recommendedName>
</protein>
<dbReference type="PANTHER" id="PTHR45626:SF26">
    <property type="entry name" value="FAMILY HELICASE, PUTATIVE (AFU_ORTHOLOGUE AFUA_2G09120)-RELATED"/>
    <property type="match status" value="1"/>
</dbReference>
<dbReference type="Gene3D" id="3.90.550.10">
    <property type="entry name" value="Spore Coat Polysaccharide Biosynthesis Protein SpsA, Chain A"/>
    <property type="match status" value="1"/>
</dbReference>
<dbReference type="InterPro" id="IPR001173">
    <property type="entry name" value="Glyco_trans_2-like"/>
</dbReference>
<accession>A0A813LTY1</accession>
<feature type="compositionally biased region" description="Basic and acidic residues" evidence="4">
    <location>
        <begin position="1236"/>
        <end position="1245"/>
    </location>
</feature>
<feature type="compositionally biased region" description="Basic residues" evidence="4">
    <location>
        <begin position="2119"/>
        <end position="2133"/>
    </location>
</feature>
<feature type="region of interest" description="Disordered" evidence="4">
    <location>
        <begin position="1979"/>
        <end position="2029"/>
    </location>
</feature>
<feature type="region of interest" description="Disordered" evidence="4">
    <location>
        <begin position="948"/>
        <end position="971"/>
    </location>
</feature>
<feature type="region of interest" description="Disordered" evidence="4">
    <location>
        <begin position="79"/>
        <end position="112"/>
    </location>
</feature>
<proteinExistence type="predicted"/>
<dbReference type="InterPro" id="IPR038718">
    <property type="entry name" value="SNF2-like_sf"/>
</dbReference>
<dbReference type="EMBL" id="CAJNNW010036497">
    <property type="protein sequence ID" value="CAE8734937.1"/>
    <property type="molecule type" value="Genomic_DNA"/>
</dbReference>
<reference evidence="6" key="1">
    <citation type="submission" date="2021-02" db="EMBL/GenBank/DDBJ databases">
        <authorList>
            <person name="Dougan E. K."/>
            <person name="Rhodes N."/>
            <person name="Thang M."/>
            <person name="Chan C."/>
        </authorList>
    </citation>
    <scope>NUCLEOTIDE SEQUENCE</scope>
</reference>
<feature type="region of interest" description="Disordered" evidence="4">
    <location>
        <begin position="1759"/>
        <end position="1779"/>
    </location>
</feature>
<evidence type="ECO:0000256" key="4">
    <source>
        <dbReference type="SAM" id="MobiDB-lite"/>
    </source>
</evidence>
<feature type="compositionally biased region" description="Acidic residues" evidence="4">
    <location>
        <begin position="881"/>
        <end position="891"/>
    </location>
</feature>
<feature type="compositionally biased region" description="Polar residues" evidence="4">
    <location>
        <begin position="2061"/>
        <end position="2071"/>
    </location>
</feature>
<keyword evidence="3" id="KW-0067">ATP-binding</keyword>
<dbReference type="CDD" id="cd00761">
    <property type="entry name" value="Glyco_tranf_GTA_type"/>
    <property type="match status" value="1"/>
</dbReference>
<feature type="compositionally biased region" description="Basic and acidic residues" evidence="4">
    <location>
        <begin position="101"/>
        <end position="112"/>
    </location>
</feature>
<feature type="region of interest" description="Disordered" evidence="4">
    <location>
        <begin position="1732"/>
        <end position="1751"/>
    </location>
</feature>
<keyword evidence="2" id="KW-0378">Hydrolase</keyword>
<feature type="region of interest" description="Disordered" evidence="4">
    <location>
        <begin position="1234"/>
        <end position="1314"/>
    </location>
</feature>
<name>A0A813LTY1_POLGL</name>
<feature type="region of interest" description="Disordered" evidence="4">
    <location>
        <begin position="860"/>
        <end position="910"/>
    </location>
</feature>
<dbReference type="SUPFAM" id="SSF53448">
    <property type="entry name" value="Nucleotide-diphospho-sugar transferases"/>
    <property type="match status" value="1"/>
</dbReference>
<dbReference type="GO" id="GO:0006281">
    <property type="term" value="P:DNA repair"/>
    <property type="evidence" value="ECO:0007669"/>
    <property type="project" value="TreeGrafter"/>
</dbReference>
<keyword evidence="1" id="KW-0547">Nucleotide-binding</keyword>
<feature type="compositionally biased region" description="Low complexity" evidence="4">
    <location>
        <begin position="1735"/>
        <end position="1751"/>
    </location>
</feature>
<gene>
    <name evidence="6" type="ORF">PGLA2088_LOCUS47579</name>
</gene>
<evidence type="ECO:0000256" key="1">
    <source>
        <dbReference type="ARBA" id="ARBA00022741"/>
    </source>
</evidence>
<dbReference type="GO" id="GO:0008094">
    <property type="term" value="F:ATP-dependent activity, acting on DNA"/>
    <property type="evidence" value="ECO:0007669"/>
    <property type="project" value="TreeGrafter"/>
</dbReference>
<organism evidence="6 7">
    <name type="scientific">Polarella glacialis</name>
    <name type="common">Dinoflagellate</name>
    <dbReference type="NCBI Taxonomy" id="89957"/>
    <lineage>
        <taxon>Eukaryota</taxon>
        <taxon>Sar</taxon>
        <taxon>Alveolata</taxon>
        <taxon>Dinophyceae</taxon>
        <taxon>Suessiales</taxon>
        <taxon>Suessiaceae</taxon>
        <taxon>Polarella</taxon>
    </lineage>
</organism>
<evidence type="ECO:0000256" key="3">
    <source>
        <dbReference type="ARBA" id="ARBA00022840"/>
    </source>
</evidence>